<dbReference type="EMBL" id="JAUSRB010000002">
    <property type="protein sequence ID" value="MDP9868617.1"/>
    <property type="molecule type" value="Genomic_DNA"/>
</dbReference>
<name>A0ABT9RH66_9ACTN</name>
<evidence type="ECO:0000313" key="2">
    <source>
        <dbReference type="Proteomes" id="UP001230426"/>
    </source>
</evidence>
<evidence type="ECO:0000313" key="1">
    <source>
        <dbReference type="EMBL" id="MDP9868617.1"/>
    </source>
</evidence>
<sequence length="87" mass="9320">MLFALHLAVLGQGPYPPRAAHLDYRGQTSWGEVTGCAMKILTAHGLGHPPAAQDHRFLTARLAASRREVWEGSVGAHTLALLALHSS</sequence>
<dbReference type="RefSeq" id="WP_306871686.1">
    <property type="nucleotide sequence ID" value="NZ_JAUSRB010000002.1"/>
</dbReference>
<comment type="caution">
    <text evidence="1">The sequence shown here is derived from an EMBL/GenBank/DDBJ whole genome shotgun (WGS) entry which is preliminary data.</text>
</comment>
<organism evidence="1 2">
    <name type="scientific">Streptosporangium brasiliense</name>
    <dbReference type="NCBI Taxonomy" id="47480"/>
    <lineage>
        <taxon>Bacteria</taxon>
        <taxon>Bacillati</taxon>
        <taxon>Actinomycetota</taxon>
        <taxon>Actinomycetes</taxon>
        <taxon>Streptosporangiales</taxon>
        <taxon>Streptosporangiaceae</taxon>
        <taxon>Streptosporangium</taxon>
    </lineage>
</organism>
<reference evidence="1 2" key="1">
    <citation type="submission" date="2023-07" db="EMBL/GenBank/DDBJ databases">
        <title>Sequencing the genomes of 1000 actinobacteria strains.</title>
        <authorList>
            <person name="Klenk H.-P."/>
        </authorList>
    </citation>
    <scope>NUCLEOTIDE SEQUENCE [LARGE SCALE GENOMIC DNA]</scope>
    <source>
        <strain evidence="1 2">DSM 44109</strain>
    </source>
</reference>
<proteinExistence type="predicted"/>
<protein>
    <submittedName>
        <fullName evidence="1">Uncharacterized protein</fullName>
    </submittedName>
</protein>
<dbReference type="Proteomes" id="UP001230426">
    <property type="component" value="Unassembled WGS sequence"/>
</dbReference>
<keyword evidence="2" id="KW-1185">Reference proteome</keyword>
<accession>A0ABT9RH66</accession>
<gene>
    <name evidence="1" type="ORF">J2S55_007883</name>
</gene>